<gene>
    <name evidence="2" type="ORF">CHYS00102_LOCUS558</name>
</gene>
<evidence type="ECO:0000256" key="1">
    <source>
        <dbReference type="SAM" id="SignalP"/>
    </source>
</evidence>
<evidence type="ECO:0000313" key="2">
    <source>
        <dbReference type="EMBL" id="CAD8873400.1"/>
    </source>
</evidence>
<dbReference type="EMBL" id="HBFR01000924">
    <property type="protein sequence ID" value="CAD8873400.1"/>
    <property type="molecule type" value="Transcribed_RNA"/>
</dbReference>
<name>A0A7S1B300_9STRA</name>
<keyword evidence="1" id="KW-0732">Signal</keyword>
<feature type="signal peptide" evidence="1">
    <location>
        <begin position="1"/>
        <end position="22"/>
    </location>
</feature>
<evidence type="ECO:0008006" key="3">
    <source>
        <dbReference type="Google" id="ProtNLM"/>
    </source>
</evidence>
<proteinExistence type="predicted"/>
<reference evidence="2" key="1">
    <citation type="submission" date="2021-01" db="EMBL/GenBank/DDBJ databases">
        <authorList>
            <person name="Corre E."/>
            <person name="Pelletier E."/>
            <person name="Niang G."/>
            <person name="Scheremetjew M."/>
            <person name="Finn R."/>
            <person name="Kale V."/>
            <person name="Holt S."/>
            <person name="Cochrane G."/>
            <person name="Meng A."/>
            <person name="Brown T."/>
            <person name="Cohen L."/>
        </authorList>
    </citation>
    <scope>NUCLEOTIDE SEQUENCE</scope>
    <source>
        <strain evidence="2">308</strain>
    </source>
</reference>
<dbReference type="AlphaFoldDB" id="A0A7S1B300"/>
<feature type="chain" id="PRO_5031335505" description="SnoaL-like domain-containing protein" evidence="1">
    <location>
        <begin position="23"/>
        <end position="285"/>
    </location>
</feature>
<accession>A0A7S1B300</accession>
<sequence length="285" mass="30900">MMWNQLVKNLVVLFFLQQQCSTTTSFQQRYSDGRGRTSGANLPFTKSARTHHDTMLFSEKSDLSGRRDVIGALGLAAWGASFPSRARAGEEEYKDATTKISSKLLTSAETAAESEDALASVNWAAPKAVGLSTREMAARLDAGLRRECWFVTGRVAPELFAETFSFSDPQVSLVGIEEYGRGVRSFYKQGAAVGEVVCTAVTAPDVITVVWRNYGTVNIGPGFDLAPYLVTTTLVTSAKEGGLIVKQEDAFKVDNAALIKYNLFKGKRPAVPPIDSVVCPLPRTA</sequence>
<protein>
    <recommendedName>
        <fullName evidence="3">SnoaL-like domain-containing protein</fullName>
    </recommendedName>
</protein>
<organism evidence="2">
    <name type="scientific">Corethron hystrix</name>
    <dbReference type="NCBI Taxonomy" id="216773"/>
    <lineage>
        <taxon>Eukaryota</taxon>
        <taxon>Sar</taxon>
        <taxon>Stramenopiles</taxon>
        <taxon>Ochrophyta</taxon>
        <taxon>Bacillariophyta</taxon>
        <taxon>Coscinodiscophyceae</taxon>
        <taxon>Corethrophycidae</taxon>
        <taxon>Corethrales</taxon>
        <taxon>Corethraceae</taxon>
        <taxon>Corethron</taxon>
    </lineage>
</organism>